<proteinExistence type="predicted"/>
<evidence type="ECO:0000259" key="1">
    <source>
        <dbReference type="Pfam" id="PF03781"/>
    </source>
</evidence>
<dbReference type="AlphaFoldDB" id="A0A450ZX37"/>
<dbReference type="GO" id="GO:0120147">
    <property type="term" value="F:formylglycine-generating oxidase activity"/>
    <property type="evidence" value="ECO:0007669"/>
    <property type="project" value="TreeGrafter"/>
</dbReference>
<dbReference type="Pfam" id="PF03781">
    <property type="entry name" value="FGE-sulfatase"/>
    <property type="match status" value="1"/>
</dbReference>
<dbReference type="InterPro" id="IPR051043">
    <property type="entry name" value="Sulfatase_Mod_Factor_Kinase"/>
</dbReference>
<feature type="domain" description="Sulfatase-modifying factor enzyme-like" evidence="1">
    <location>
        <begin position="478"/>
        <end position="714"/>
    </location>
</feature>
<reference evidence="2" key="1">
    <citation type="submission" date="2019-02" db="EMBL/GenBank/DDBJ databases">
        <authorList>
            <person name="Gruber-Vodicka R. H."/>
            <person name="Seah K. B. B."/>
        </authorList>
    </citation>
    <scope>NUCLEOTIDE SEQUENCE</scope>
    <source>
        <strain evidence="2">BECK_BY1</strain>
    </source>
</reference>
<name>A0A450ZX37_9GAMM</name>
<protein>
    <submittedName>
        <fullName evidence="2">Formylglycine-generating enzyme, required for sulfatase activity, contains SUMF1/FGE domain</fullName>
    </submittedName>
</protein>
<dbReference type="Gene3D" id="3.90.1580.10">
    <property type="entry name" value="paralog of FGE (formylglycine-generating enzyme)"/>
    <property type="match status" value="1"/>
</dbReference>
<dbReference type="EMBL" id="CAADFX010000081">
    <property type="protein sequence ID" value="VFK58351.1"/>
    <property type="molecule type" value="Genomic_DNA"/>
</dbReference>
<dbReference type="PANTHER" id="PTHR23150">
    <property type="entry name" value="SULFATASE MODIFYING FACTOR 1, 2"/>
    <property type="match status" value="1"/>
</dbReference>
<dbReference type="InterPro" id="IPR042095">
    <property type="entry name" value="SUMF_sf"/>
</dbReference>
<evidence type="ECO:0000313" key="2">
    <source>
        <dbReference type="EMBL" id="VFK58351.1"/>
    </source>
</evidence>
<dbReference type="InterPro" id="IPR016187">
    <property type="entry name" value="CTDL_fold"/>
</dbReference>
<dbReference type="SUPFAM" id="SSF56436">
    <property type="entry name" value="C-type lectin-like"/>
    <property type="match status" value="1"/>
</dbReference>
<organism evidence="2">
    <name type="scientific">Candidatus Kentrum sp. TUN</name>
    <dbReference type="NCBI Taxonomy" id="2126343"/>
    <lineage>
        <taxon>Bacteria</taxon>
        <taxon>Pseudomonadati</taxon>
        <taxon>Pseudomonadota</taxon>
        <taxon>Gammaproteobacteria</taxon>
        <taxon>Candidatus Kentrum</taxon>
    </lineage>
</organism>
<dbReference type="InterPro" id="IPR005532">
    <property type="entry name" value="SUMF_dom"/>
</dbReference>
<sequence length="716" mass="81350">MSESESFVSVRLLKPLVKKLTALSGKFSDSPDKRAEEIRKIGNIFGQPLDLARHYIVPHCRYDNPLDHFEAQQSVTSTRSPVFSAIDIFLKGNFPLVKEGNRHLFVLSDAGMGKTSLLMMIKLTHLMAFWPPEYDCLLLKIGEDTLDTIAAHPNKAHTILLLDALDEDPLAWSNIKERLLKILAVTDSYYRVIISCRTQFFPKVDADLFGRSGQVRIGRHSCAMIFLTLFDNAQVSHYLAKRFPDYLHIFRNPKRWRVEQLVLGMRSLRFCPLLLSHAHDILEVSGSETGQWNAYTLYEALIGNWLSREEDALRKFADPPDRKDLRAICTAIAVYLQQEGRRTLSRHALGDLVARFPVARHLEHFDVRECSFLNCNAQGDLRFSYYSIQEFLVAHAMMNKSVVPDIVGDPARPTASAESISVDKPIRATDQLLVFLKDASDGLLDFSLLGQLDLGDQSYPLISQLHFYDRLADDSRGPMMQLILAGEFLMGSPQGIGREREHPQHRVRIATPFALGTYPVTFAEYDYFCEARGREKPSDRGWGRGRRPVVYVSRQDALDYCAWLTRETGRHYRLPSEAEWEYAVRAGMQTRYWWGDAFDHGSGADYEDRANCHGCGSLWDDKGTSPAGSFPPNPFGLYDMSGNVWEWMDDCWHKNYQDAPEDGSIWGATDGGDCSRRVVRGGSWVDAPNFLRSAFRDKNFAHEADGNLGFRLVRIL</sequence>
<accession>A0A450ZX37</accession>
<gene>
    <name evidence="2" type="ORF">BECKTUN1418D_GA0071000_10816</name>
</gene>
<dbReference type="PANTHER" id="PTHR23150:SF35">
    <property type="entry name" value="BLL6746 PROTEIN"/>
    <property type="match status" value="1"/>
</dbReference>